<dbReference type="SUPFAM" id="SSF102114">
    <property type="entry name" value="Radical SAM enzymes"/>
    <property type="match status" value="1"/>
</dbReference>
<dbReference type="Pfam" id="PF06969">
    <property type="entry name" value="HemN_C"/>
    <property type="match status" value="1"/>
</dbReference>
<proteinExistence type="predicted"/>
<organism evidence="2 3">
    <name type="scientific">Methylobacterium aquaticum</name>
    <dbReference type="NCBI Taxonomy" id="270351"/>
    <lineage>
        <taxon>Bacteria</taxon>
        <taxon>Pseudomonadati</taxon>
        <taxon>Pseudomonadota</taxon>
        <taxon>Alphaproteobacteria</taxon>
        <taxon>Hyphomicrobiales</taxon>
        <taxon>Methylobacteriaceae</taxon>
        <taxon>Methylobacterium</taxon>
    </lineage>
</organism>
<dbReference type="GO" id="GO:0051539">
    <property type="term" value="F:4 iron, 4 sulfur cluster binding"/>
    <property type="evidence" value="ECO:0007669"/>
    <property type="project" value="TreeGrafter"/>
</dbReference>
<dbReference type="PANTHER" id="PTHR13932:SF5">
    <property type="entry name" value="RADICAL S-ADENOSYL METHIONINE DOMAIN-CONTAINING PROTEIN 1, MITOCHONDRIAL"/>
    <property type="match status" value="1"/>
</dbReference>
<dbReference type="PATRIC" id="fig|270351.6.peg.5202"/>
<dbReference type="SFLD" id="SFLDG01065">
    <property type="entry name" value="anaerobic_coproporphyrinogen-I"/>
    <property type="match status" value="1"/>
</dbReference>
<name>A0A0J6RW08_9HYPH</name>
<dbReference type="InterPro" id="IPR034505">
    <property type="entry name" value="Coproporphyrinogen-III_oxidase"/>
</dbReference>
<evidence type="ECO:0000259" key="1">
    <source>
        <dbReference type="PROSITE" id="PS51918"/>
    </source>
</evidence>
<dbReference type="GO" id="GO:0006779">
    <property type="term" value="P:porphyrin-containing compound biosynthetic process"/>
    <property type="evidence" value="ECO:0007669"/>
    <property type="project" value="TreeGrafter"/>
</dbReference>
<dbReference type="RefSeq" id="WP_048467851.1">
    <property type="nucleotide sequence ID" value="NZ_LABX01000361.1"/>
</dbReference>
<dbReference type="PANTHER" id="PTHR13932">
    <property type="entry name" value="COPROPORPHYRINIGEN III OXIDASE"/>
    <property type="match status" value="1"/>
</dbReference>
<comment type="caution">
    <text evidence="2">The sequence shown here is derived from an EMBL/GenBank/DDBJ whole genome shotgun (WGS) entry which is preliminary data.</text>
</comment>
<evidence type="ECO:0000313" key="2">
    <source>
        <dbReference type="EMBL" id="KMO27025.1"/>
    </source>
</evidence>
<dbReference type="NCBIfam" id="NF006067">
    <property type="entry name" value="PRK08208.1"/>
    <property type="match status" value="1"/>
</dbReference>
<accession>A0A0J6RW08</accession>
<dbReference type="OrthoDB" id="9808022at2"/>
<reference evidence="2 3" key="1">
    <citation type="submission" date="2015-03" db="EMBL/GenBank/DDBJ databases">
        <title>Genome sequencing of Methylobacterium aquaticum DSM16371 type strain.</title>
        <authorList>
            <person name="Chaudhry V."/>
            <person name="Patil P.B."/>
        </authorList>
    </citation>
    <scope>NUCLEOTIDE SEQUENCE [LARGE SCALE GENOMIC DNA]</scope>
    <source>
        <strain evidence="2 3">DSM 16371</strain>
    </source>
</reference>
<evidence type="ECO:0000313" key="3">
    <source>
        <dbReference type="Proteomes" id="UP000035929"/>
    </source>
</evidence>
<dbReference type="InterPro" id="IPR007197">
    <property type="entry name" value="rSAM"/>
</dbReference>
<dbReference type="PROSITE" id="PS51918">
    <property type="entry name" value="RADICAL_SAM"/>
    <property type="match status" value="1"/>
</dbReference>
<sequence length="443" mass="48003">MSDAAAILTGPVYGGYQYAYPHKTAYGPLARPVRLRELWAEEPKTGLFLYAHVPFCAMRCGFCNLFTLTRGEGQVGPYLDALRLQAETVAESLGAVRVARMAIGGGTPTFLAPPDLDRLFRDLRATFGATPAAVPTSIETAPGTTTPDRLSVLRAHGVERVSIGIESFRADETRAMGRPQSRGAVEAALGAIRDAAIPVLNIDLIYGAAGQTPESFLESVEAALAWEPEELFLYPLYVRPLTGLGRRGGSADDDRAWDARRLAIYRAARDRLRAAGYAQGSMRMFRRRPEAPWGPAYDCARDGMVGLGAGARSYTATLHYSTPYAVGQAGIAEIIADYVARDAGRHGRADYGAWLDDEDRRRRFVMMHLLQCTGVPLQAYADHFGASLLDDLPNLSSLAEAGLATLSSDSLALTESGLERSDAIGPWLQASATRERMRAFALR</sequence>
<dbReference type="AlphaFoldDB" id="A0A0J6RW08"/>
<dbReference type="GO" id="GO:0003824">
    <property type="term" value="F:catalytic activity"/>
    <property type="evidence" value="ECO:0007669"/>
    <property type="project" value="InterPro"/>
</dbReference>
<dbReference type="Gene3D" id="3.30.750.200">
    <property type="match status" value="1"/>
</dbReference>
<dbReference type="InterPro" id="IPR010723">
    <property type="entry name" value="HemN_C"/>
</dbReference>
<dbReference type="InterPro" id="IPR006638">
    <property type="entry name" value="Elp3/MiaA/NifB-like_rSAM"/>
</dbReference>
<protein>
    <recommendedName>
        <fullName evidence="1">Radical SAM core domain-containing protein</fullName>
    </recommendedName>
</protein>
<dbReference type="CDD" id="cd01335">
    <property type="entry name" value="Radical_SAM"/>
    <property type="match status" value="1"/>
</dbReference>
<feature type="domain" description="Radical SAM core" evidence="1">
    <location>
        <begin position="41"/>
        <end position="278"/>
    </location>
</feature>
<dbReference type="GO" id="GO:0005737">
    <property type="term" value="C:cytoplasm"/>
    <property type="evidence" value="ECO:0007669"/>
    <property type="project" value="TreeGrafter"/>
</dbReference>
<dbReference type="Pfam" id="PF04055">
    <property type="entry name" value="Radical_SAM"/>
    <property type="match status" value="1"/>
</dbReference>
<dbReference type="Proteomes" id="UP000035929">
    <property type="component" value="Unassembled WGS sequence"/>
</dbReference>
<dbReference type="EMBL" id="LABX01000361">
    <property type="protein sequence ID" value="KMO27025.1"/>
    <property type="molecule type" value="Genomic_DNA"/>
</dbReference>
<dbReference type="SMART" id="SM00729">
    <property type="entry name" value="Elp3"/>
    <property type="match status" value="1"/>
</dbReference>
<gene>
    <name evidence="2" type="ORF">VP06_32040</name>
</gene>
<dbReference type="SFLD" id="SFLDS00029">
    <property type="entry name" value="Radical_SAM"/>
    <property type="match status" value="1"/>
</dbReference>
<dbReference type="InterPro" id="IPR058240">
    <property type="entry name" value="rSAM_sf"/>
</dbReference>